<accession>A0ACB7J7F2</accession>
<name>A0ACB7J7F2_PLECO</name>
<proteinExistence type="predicted"/>
<dbReference type="Proteomes" id="UP000824881">
    <property type="component" value="Unassembled WGS sequence"/>
</dbReference>
<dbReference type="EMBL" id="WQMT02000002">
    <property type="protein sequence ID" value="KAG9226180.1"/>
    <property type="molecule type" value="Genomic_DNA"/>
</dbReference>
<gene>
    <name evidence="1" type="ORF">CCMSSC00406_0005091</name>
</gene>
<evidence type="ECO:0000313" key="1">
    <source>
        <dbReference type="EMBL" id="KAG9226180.1"/>
    </source>
</evidence>
<protein>
    <submittedName>
        <fullName evidence="1">Uncharacterized protein</fullName>
    </submittedName>
</protein>
<organism evidence="1 2">
    <name type="scientific">Pleurotus cornucopiae</name>
    <name type="common">Cornucopia mushroom</name>
    <dbReference type="NCBI Taxonomy" id="5321"/>
    <lineage>
        <taxon>Eukaryota</taxon>
        <taxon>Fungi</taxon>
        <taxon>Dikarya</taxon>
        <taxon>Basidiomycota</taxon>
        <taxon>Agaricomycotina</taxon>
        <taxon>Agaricomycetes</taxon>
        <taxon>Agaricomycetidae</taxon>
        <taxon>Agaricales</taxon>
        <taxon>Pleurotineae</taxon>
        <taxon>Pleurotaceae</taxon>
        <taxon>Pleurotus</taxon>
    </lineage>
</organism>
<keyword evidence="2" id="KW-1185">Reference proteome</keyword>
<sequence length="688" mass="79032">MFILNWFWDVLAQLGLLHKNAKILFLGLDNAGKTTLLHMLKNDRLATLQPTLHPTSEELAIGNVKFTTYDLGGHQQARRLWRDYFPEVDGIVFLVDSADFERFAESKAELDALLSIEELSKVPFLILGNKIDAPGAVSEEELRHHLGLYQTTGKGKVPLNDIRPIEIFMCSVVQRQGYGEGEPLSAHNPSTRAERIAQASDGFHNIFERHHCASVDHGNPLPLPLLYITSMNGHVVVRRRVLSIVCLRALVAIIDNPRLAAYHRLQLPGIQVPRHSEQEIWLKRHVARLCQLDHDRFPGSQPVSFGMRDLMKLERQDYWVCEKSDGIRVLMLIQTDLQTGDQMVYLIDRHNSYRQLNGLYFPHFEDPRKPLRDTLVDGELVLDYDPQTRQETLRLLAFDCLVVNEQNVMSKTLDKRYGRLQEWFYKPYAKMMRDHPHMAASQPFQIKVKEINFSYSVEKVFALDIPALQHGNDGLIYTCVNAPYSPGTDTNILKWKPPSENSIDFKLVLRFPPLPADSQQPDFYAKPIFALHVWCGGDRRAANYELYDTMHVEDDEWEKMKMSGEQIDDRIVEVHWDAHSSHWRMMRFRDDKPQGNHRTVVENIIQTIIDGVEKESLLARSNAIRSAWKARLGQPSQSQQATNQPPASRPPDKQNQRPAPHLELRYGPLQTSRYSKVSGPQTIAGMQR</sequence>
<comment type="caution">
    <text evidence="1">The sequence shown here is derived from an EMBL/GenBank/DDBJ whole genome shotgun (WGS) entry which is preliminary data.</text>
</comment>
<reference evidence="1 2" key="1">
    <citation type="journal article" date="2021" name="Appl. Environ. Microbiol.">
        <title>Genetic linkage and physical mapping for an oyster mushroom Pleurotus cornucopiae and QTL analysis for the trait cap color.</title>
        <authorList>
            <person name="Zhang Y."/>
            <person name="Gao W."/>
            <person name="Sonnenberg A."/>
            <person name="Chen Q."/>
            <person name="Zhang J."/>
            <person name="Huang C."/>
        </authorList>
    </citation>
    <scope>NUCLEOTIDE SEQUENCE [LARGE SCALE GENOMIC DNA]</scope>
    <source>
        <strain evidence="1">CCMSSC00406</strain>
    </source>
</reference>
<evidence type="ECO:0000313" key="2">
    <source>
        <dbReference type="Proteomes" id="UP000824881"/>
    </source>
</evidence>